<proteinExistence type="predicted"/>
<dbReference type="RefSeq" id="WP_376821385.1">
    <property type="nucleotide sequence ID" value="NZ_JBHSQC010000014.1"/>
</dbReference>
<accession>A0ABW4NQ52</accession>
<sequence length="120" mass="14537">MALDFEKYDYELFQDWQENPVKSSFISELKKRAEEEKEVIPKLLSHGDLRKRWNMENRQSVHNIVRKNQFPEPVLVFSEGKFPLYLETDVQIYEINYPWVLTPESRQKYATWILKNVINN</sequence>
<gene>
    <name evidence="1" type="ORF">ACFSBK_12065</name>
</gene>
<evidence type="ECO:0000313" key="2">
    <source>
        <dbReference type="Proteomes" id="UP001597285"/>
    </source>
</evidence>
<comment type="caution">
    <text evidence="1">The sequence shown here is derived from an EMBL/GenBank/DDBJ whole genome shotgun (WGS) entry which is preliminary data.</text>
</comment>
<protein>
    <submittedName>
        <fullName evidence="1">Uncharacterized protein</fullName>
    </submittedName>
</protein>
<evidence type="ECO:0000313" key="1">
    <source>
        <dbReference type="EMBL" id="MFD1800568.1"/>
    </source>
</evidence>
<keyword evidence="2" id="KW-1185">Reference proteome</keyword>
<dbReference type="EMBL" id="JBHUFF010000036">
    <property type="protein sequence ID" value="MFD1800568.1"/>
    <property type="molecule type" value="Genomic_DNA"/>
</dbReference>
<name>A0ABW4NQ52_9LACT</name>
<organism evidence="1 2">
    <name type="scientific">Carnobacterium antarcticum</name>
    <dbReference type="NCBI Taxonomy" id="2126436"/>
    <lineage>
        <taxon>Bacteria</taxon>
        <taxon>Bacillati</taxon>
        <taxon>Bacillota</taxon>
        <taxon>Bacilli</taxon>
        <taxon>Lactobacillales</taxon>
        <taxon>Carnobacteriaceae</taxon>
        <taxon>Carnobacterium</taxon>
    </lineage>
</organism>
<reference evidence="2" key="1">
    <citation type="journal article" date="2019" name="Int. J. Syst. Evol. Microbiol.">
        <title>The Global Catalogue of Microorganisms (GCM) 10K type strain sequencing project: providing services to taxonomists for standard genome sequencing and annotation.</title>
        <authorList>
            <consortium name="The Broad Institute Genomics Platform"/>
            <consortium name="The Broad Institute Genome Sequencing Center for Infectious Disease"/>
            <person name="Wu L."/>
            <person name="Ma J."/>
        </authorList>
    </citation>
    <scope>NUCLEOTIDE SEQUENCE [LARGE SCALE GENOMIC DNA]</scope>
    <source>
        <strain evidence="2">KCTC 42143</strain>
    </source>
</reference>
<dbReference type="Proteomes" id="UP001597285">
    <property type="component" value="Unassembled WGS sequence"/>
</dbReference>